<comment type="caution">
    <text evidence="1">The sequence shown here is derived from an EMBL/GenBank/DDBJ whole genome shotgun (WGS) entry which is preliminary data.</text>
</comment>
<accession>A0ACB8S3N3</accession>
<proteinExistence type="predicted"/>
<name>A0ACB8S3N3_9AGAM</name>
<gene>
    <name evidence="1" type="ORF">FA95DRAFT_1603157</name>
</gene>
<evidence type="ECO:0000313" key="2">
    <source>
        <dbReference type="Proteomes" id="UP000814033"/>
    </source>
</evidence>
<evidence type="ECO:0000313" key="1">
    <source>
        <dbReference type="EMBL" id="KAI0050879.1"/>
    </source>
</evidence>
<organism evidence="1 2">
    <name type="scientific">Auriscalpium vulgare</name>
    <dbReference type="NCBI Taxonomy" id="40419"/>
    <lineage>
        <taxon>Eukaryota</taxon>
        <taxon>Fungi</taxon>
        <taxon>Dikarya</taxon>
        <taxon>Basidiomycota</taxon>
        <taxon>Agaricomycotina</taxon>
        <taxon>Agaricomycetes</taxon>
        <taxon>Russulales</taxon>
        <taxon>Auriscalpiaceae</taxon>
        <taxon>Auriscalpium</taxon>
    </lineage>
</organism>
<dbReference type="Proteomes" id="UP000814033">
    <property type="component" value="Unassembled WGS sequence"/>
</dbReference>
<reference evidence="1" key="1">
    <citation type="submission" date="2021-02" db="EMBL/GenBank/DDBJ databases">
        <authorList>
            <consortium name="DOE Joint Genome Institute"/>
            <person name="Ahrendt S."/>
            <person name="Looney B.P."/>
            <person name="Miyauchi S."/>
            <person name="Morin E."/>
            <person name="Drula E."/>
            <person name="Courty P.E."/>
            <person name="Chicoki N."/>
            <person name="Fauchery L."/>
            <person name="Kohler A."/>
            <person name="Kuo A."/>
            <person name="Labutti K."/>
            <person name="Pangilinan J."/>
            <person name="Lipzen A."/>
            <person name="Riley R."/>
            <person name="Andreopoulos W."/>
            <person name="He G."/>
            <person name="Johnson J."/>
            <person name="Barry K.W."/>
            <person name="Grigoriev I.V."/>
            <person name="Nagy L."/>
            <person name="Hibbett D."/>
            <person name="Henrissat B."/>
            <person name="Matheny P.B."/>
            <person name="Labbe J."/>
            <person name="Martin F."/>
        </authorList>
    </citation>
    <scope>NUCLEOTIDE SEQUENCE</scope>
    <source>
        <strain evidence="1">FP105234-sp</strain>
    </source>
</reference>
<reference evidence="1" key="2">
    <citation type="journal article" date="2022" name="New Phytol.">
        <title>Evolutionary transition to the ectomycorrhizal habit in the genomes of a hyperdiverse lineage of mushroom-forming fungi.</title>
        <authorList>
            <person name="Looney B."/>
            <person name="Miyauchi S."/>
            <person name="Morin E."/>
            <person name="Drula E."/>
            <person name="Courty P.E."/>
            <person name="Kohler A."/>
            <person name="Kuo A."/>
            <person name="LaButti K."/>
            <person name="Pangilinan J."/>
            <person name="Lipzen A."/>
            <person name="Riley R."/>
            <person name="Andreopoulos W."/>
            <person name="He G."/>
            <person name="Johnson J."/>
            <person name="Nolan M."/>
            <person name="Tritt A."/>
            <person name="Barry K.W."/>
            <person name="Grigoriev I.V."/>
            <person name="Nagy L.G."/>
            <person name="Hibbett D."/>
            <person name="Henrissat B."/>
            <person name="Matheny P.B."/>
            <person name="Labbe J."/>
            <person name="Martin F.M."/>
        </authorList>
    </citation>
    <scope>NUCLEOTIDE SEQUENCE</scope>
    <source>
        <strain evidence="1">FP105234-sp</strain>
    </source>
</reference>
<dbReference type="EMBL" id="MU275857">
    <property type="protein sequence ID" value="KAI0050879.1"/>
    <property type="molecule type" value="Genomic_DNA"/>
</dbReference>
<keyword evidence="2" id="KW-1185">Reference proteome</keyword>
<sequence length="939" mass="101833">MNAVELEINDDHPLALELTSLRVAVARFQHEAHASALKLQRHSLDSTLALERAQVLERENAALRQELTALHAHPEITPHPATLQVQELTVALRRVSDKLGLSEDTLLARTTELAGALADVARAKHEVEGAYALAAGARAREEEGKVRERELLRRVRAAEEERRMTDRAVQEYADLVRNLERRQSIASSPPNSAGIPNGKHRSSSSMSLSVDGLADSRSRLQKLLEEFAGETEKLEAEIGRLHSDLAASETKREAERKAAEQDLVLLASTRAELDRLRNDDGAAAKMVSRYMKFSQSTTDALQRALDNVKTRHAASTSTLHHRLSNLESSLASERRQAERLRNVLDEITEQLARESYGRRREVSLRLAVVGREDGLAEALRRWVRRARETLERPYEDQTLLHEAFDNVVEDAVQLLGMVDGDDEASGHVEDPAEHRGMGSIARILAAQDAVKTLVEELQVETEKRMEAERILGRASVEEDGTVVPPPAPAPASPAADKGLTADVDTRPSSMIDAATSPILPPSPGPLDPPVHHPPTAGIATSVSQQTEAVELPLVVHIPVPKLPTIDELHQPSPRFPPQSPVFISPQAPIVGEGTIAFPSSSPPTSPDRPTSISLDVTGEASSSSPPPESPTSPSLLSELAKVKSRYDTLQRAFRDCHLALRDLKQTLATTQSSSVSSSVLQTALSRLDDFNEDARVELEIRVADEERISRGYVTLLSVPGAISSQSEAADVERAVNAFVDGTDSGVSRALTQFQRKLDDLEHDIAAVKLAVHSSPEIAEDRPSTPPPDNAGSSWTSLAAGFFTPSRPASPAPTFGSVMTTPRLRRAPSFTTRARAPSIEVPPPNPFAALDLRIPMPEHTVALSPNSSRPSAPRARTTSGMYMLGLGMRSSSFVGSAATMREPKRMASSSPLHQPAGHPSRASGKKSDEDEDAEVDSDVE</sequence>
<protein>
    <submittedName>
        <fullName evidence="1">Uncharacterized protein</fullName>
    </submittedName>
</protein>